<sequence length="253" mass="27467">MRTKRSPKVKPRRISAGSPTAVTRKTMRRWTLMRGLKMTRTRMRATKKEEAAPQTTRKTIPGFAGFGDPHAAFLSSSSSASEGEDEGDGSGEEEEEEEDGGEYTEQKALDDFEKRVNHLPDHLFEAAFSSAAASSSTATSKPNGKTKSTPSSLPSASTSKAKAHQPSRKRRRPNTDLDIEVTSSKRIKVLGTTASGAPRAPLSRPSRKVAKFLDRTLALKGAGKKRLGWERRPANIGLMRSTSGPAANFVRGQ</sequence>
<proteinExistence type="predicted"/>
<accession>A0A4Y7T6H2</accession>
<feature type="compositionally biased region" description="Basic residues" evidence="1">
    <location>
        <begin position="161"/>
        <end position="172"/>
    </location>
</feature>
<reference evidence="2 3" key="1">
    <citation type="journal article" date="2019" name="Nat. Ecol. Evol.">
        <title>Megaphylogeny resolves global patterns of mushroom evolution.</title>
        <authorList>
            <person name="Varga T."/>
            <person name="Krizsan K."/>
            <person name="Foldi C."/>
            <person name="Dima B."/>
            <person name="Sanchez-Garcia M."/>
            <person name="Sanchez-Ramirez S."/>
            <person name="Szollosi G.J."/>
            <person name="Szarkandi J.G."/>
            <person name="Papp V."/>
            <person name="Albert L."/>
            <person name="Andreopoulos W."/>
            <person name="Angelini C."/>
            <person name="Antonin V."/>
            <person name="Barry K.W."/>
            <person name="Bougher N.L."/>
            <person name="Buchanan P."/>
            <person name="Buyck B."/>
            <person name="Bense V."/>
            <person name="Catcheside P."/>
            <person name="Chovatia M."/>
            <person name="Cooper J."/>
            <person name="Damon W."/>
            <person name="Desjardin D."/>
            <person name="Finy P."/>
            <person name="Geml J."/>
            <person name="Haridas S."/>
            <person name="Hughes K."/>
            <person name="Justo A."/>
            <person name="Karasinski D."/>
            <person name="Kautmanova I."/>
            <person name="Kiss B."/>
            <person name="Kocsube S."/>
            <person name="Kotiranta H."/>
            <person name="LaButti K.M."/>
            <person name="Lechner B.E."/>
            <person name="Liimatainen K."/>
            <person name="Lipzen A."/>
            <person name="Lukacs Z."/>
            <person name="Mihaltcheva S."/>
            <person name="Morgado L.N."/>
            <person name="Niskanen T."/>
            <person name="Noordeloos M.E."/>
            <person name="Ohm R.A."/>
            <person name="Ortiz-Santana B."/>
            <person name="Ovrebo C."/>
            <person name="Racz N."/>
            <person name="Riley R."/>
            <person name="Savchenko A."/>
            <person name="Shiryaev A."/>
            <person name="Soop K."/>
            <person name="Spirin V."/>
            <person name="Szebenyi C."/>
            <person name="Tomsovsky M."/>
            <person name="Tulloss R.E."/>
            <person name="Uehling J."/>
            <person name="Grigoriev I.V."/>
            <person name="Vagvolgyi C."/>
            <person name="Papp T."/>
            <person name="Martin F.M."/>
            <person name="Miettinen O."/>
            <person name="Hibbett D.S."/>
            <person name="Nagy L.G."/>
        </authorList>
    </citation>
    <scope>NUCLEOTIDE SEQUENCE [LARGE SCALE GENOMIC DNA]</scope>
    <source>
        <strain evidence="2 3">FP101781</strain>
    </source>
</reference>
<organism evidence="2 3">
    <name type="scientific">Coprinellus micaceus</name>
    <name type="common">Glistening ink-cap mushroom</name>
    <name type="synonym">Coprinus micaceus</name>
    <dbReference type="NCBI Taxonomy" id="71717"/>
    <lineage>
        <taxon>Eukaryota</taxon>
        <taxon>Fungi</taxon>
        <taxon>Dikarya</taxon>
        <taxon>Basidiomycota</taxon>
        <taxon>Agaricomycotina</taxon>
        <taxon>Agaricomycetes</taxon>
        <taxon>Agaricomycetidae</taxon>
        <taxon>Agaricales</taxon>
        <taxon>Agaricineae</taxon>
        <taxon>Psathyrellaceae</taxon>
        <taxon>Coprinellus</taxon>
    </lineage>
</organism>
<dbReference type="OrthoDB" id="3253399at2759"/>
<feature type="compositionally biased region" description="Acidic residues" evidence="1">
    <location>
        <begin position="82"/>
        <end position="102"/>
    </location>
</feature>
<evidence type="ECO:0000313" key="3">
    <source>
        <dbReference type="Proteomes" id="UP000298030"/>
    </source>
</evidence>
<evidence type="ECO:0000313" key="2">
    <source>
        <dbReference type="EMBL" id="TEB29192.1"/>
    </source>
</evidence>
<evidence type="ECO:0000256" key="1">
    <source>
        <dbReference type="SAM" id="MobiDB-lite"/>
    </source>
</evidence>
<dbReference type="EMBL" id="QPFP01000028">
    <property type="protein sequence ID" value="TEB29192.1"/>
    <property type="molecule type" value="Genomic_DNA"/>
</dbReference>
<feature type="region of interest" description="Disordered" evidence="1">
    <location>
        <begin position="1"/>
        <end position="115"/>
    </location>
</feature>
<feature type="compositionally biased region" description="Low complexity" evidence="1">
    <location>
        <begin position="130"/>
        <end position="160"/>
    </location>
</feature>
<feature type="region of interest" description="Disordered" evidence="1">
    <location>
        <begin position="130"/>
        <end position="183"/>
    </location>
</feature>
<dbReference type="STRING" id="71717.A0A4Y7T6H2"/>
<name>A0A4Y7T6H2_COPMI</name>
<gene>
    <name evidence="2" type="ORF">FA13DRAFT_665836</name>
</gene>
<protein>
    <submittedName>
        <fullName evidence="2">Uncharacterized protein</fullName>
    </submittedName>
</protein>
<keyword evidence="3" id="KW-1185">Reference proteome</keyword>
<feature type="compositionally biased region" description="Basic residues" evidence="1">
    <location>
        <begin position="1"/>
        <end position="13"/>
    </location>
</feature>
<dbReference type="AlphaFoldDB" id="A0A4Y7T6H2"/>
<dbReference type="Proteomes" id="UP000298030">
    <property type="component" value="Unassembled WGS sequence"/>
</dbReference>
<feature type="compositionally biased region" description="Basic and acidic residues" evidence="1">
    <location>
        <begin position="104"/>
        <end position="115"/>
    </location>
</feature>
<comment type="caution">
    <text evidence="2">The sequence shown here is derived from an EMBL/GenBank/DDBJ whole genome shotgun (WGS) entry which is preliminary data.</text>
</comment>